<evidence type="ECO:0000313" key="1">
    <source>
        <dbReference type="EMBL" id="PSR73549.1"/>
    </source>
</evidence>
<proteinExistence type="predicted"/>
<keyword evidence="2" id="KW-1185">Reference proteome</keyword>
<dbReference type="EMBL" id="MLYV02001069">
    <property type="protein sequence ID" value="PSR73549.1"/>
    <property type="molecule type" value="Genomic_DNA"/>
</dbReference>
<organism evidence="1 2">
    <name type="scientific">Hermanssonia centrifuga</name>
    <dbReference type="NCBI Taxonomy" id="98765"/>
    <lineage>
        <taxon>Eukaryota</taxon>
        <taxon>Fungi</taxon>
        <taxon>Dikarya</taxon>
        <taxon>Basidiomycota</taxon>
        <taxon>Agaricomycotina</taxon>
        <taxon>Agaricomycetes</taxon>
        <taxon>Polyporales</taxon>
        <taxon>Meruliaceae</taxon>
        <taxon>Hermanssonia</taxon>
    </lineage>
</organism>
<reference evidence="1 2" key="1">
    <citation type="submission" date="2018-02" db="EMBL/GenBank/DDBJ databases">
        <title>Genome sequence of the basidiomycete white-rot fungus Phlebia centrifuga.</title>
        <authorList>
            <person name="Granchi Z."/>
            <person name="Peng M."/>
            <person name="de Vries R.P."/>
            <person name="Hilden K."/>
            <person name="Makela M.R."/>
            <person name="Grigoriev I."/>
            <person name="Riley R."/>
        </authorList>
    </citation>
    <scope>NUCLEOTIDE SEQUENCE [LARGE SCALE GENOMIC DNA]</scope>
    <source>
        <strain evidence="1 2">FBCC195</strain>
    </source>
</reference>
<dbReference type="Proteomes" id="UP000186601">
    <property type="component" value="Unassembled WGS sequence"/>
</dbReference>
<comment type="caution">
    <text evidence="1">The sequence shown here is derived from an EMBL/GenBank/DDBJ whole genome shotgun (WGS) entry which is preliminary data.</text>
</comment>
<protein>
    <submittedName>
        <fullName evidence="1">Uncharacterized protein</fullName>
    </submittedName>
</protein>
<evidence type="ECO:0000313" key="2">
    <source>
        <dbReference type="Proteomes" id="UP000186601"/>
    </source>
</evidence>
<dbReference type="AlphaFoldDB" id="A0A2R6NMD8"/>
<name>A0A2R6NMD8_9APHY</name>
<sequence length="231" mass="25794">MAPFPQMQAECPHAVSTTSTVPITTVLEVDAVSNLLVFAGGTGVLLYTIYSKLSPQANLDKAAALLRETEAIIEDIRKQDGYHSLVINNSASRCVPFDKLEQDLEEYVICFIAQITAQYPIPYHSCKHEYNANLKAISERGWIAHFRELFNALNKLRGLVRQCLNARNDALTTSTTIYKEKKAGKQRLEQQKAERLAEINSWSEETDSLGLFEFQQPGTGMAAQPSLNELD</sequence>
<gene>
    <name evidence="1" type="ORF">PHLCEN_2v10468</name>
</gene>
<accession>A0A2R6NMD8</accession>